<organism evidence="4 5">
    <name type="scientific">Sphaerisporangium flaviroseum</name>
    <dbReference type="NCBI Taxonomy" id="509199"/>
    <lineage>
        <taxon>Bacteria</taxon>
        <taxon>Bacillati</taxon>
        <taxon>Actinomycetota</taxon>
        <taxon>Actinomycetes</taxon>
        <taxon>Streptosporangiales</taxon>
        <taxon>Streptosporangiaceae</taxon>
        <taxon>Sphaerisporangium</taxon>
    </lineage>
</organism>
<evidence type="ECO:0000256" key="1">
    <source>
        <dbReference type="SAM" id="MobiDB-lite"/>
    </source>
</evidence>
<feature type="region of interest" description="Disordered" evidence="1">
    <location>
        <begin position="1"/>
        <end position="32"/>
    </location>
</feature>
<proteinExistence type="predicted"/>
<reference evidence="5" key="1">
    <citation type="journal article" date="2019" name="Int. J. Syst. Evol. Microbiol.">
        <title>The Global Catalogue of Microorganisms (GCM) 10K type strain sequencing project: providing services to taxonomists for standard genome sequencing and annotation.</title>
        <authorList>
            <consortium name="The Broad Institute Genomics Platform"/>
            <consortium name="The Broad Institute Genome Sequencing Center for Infectious Disease"/>
            <person name="Wu L."/>
            <person name="Ma J."/>
        </authorList>
    </citation>
    <scope>NUCLEOTIDE SEQUENCE [LARGE SCALE GENOMIC DNA]</scope>
    <source>
        <strain evidence="5">JCM 16908</strain>
    </source>
</reference>
<feature type="transmembrane region" description="Helical" evidence="2">
    <location>
        <begin position="241"/>
        <end position="259"/>
    </location>
</feature>
<comment type="caution">
    <text evidence="4">The sequence shown here is derived from an EMBL/GenBank/DDBJ whole genome shotgun (WGS) entry which is preliminary data.</text>
</comment>
<evidence type="ECO:0000256" key="2">
    <source>
        <dbReference type="SAM" id="Phobius"/>
    </source>
</evidence>
<dbReference type="Pfam" id="PF01757">
    <property type="entry name" value="Acyl_transf_3"/>
    <property type="match status" value="1"/>
</dbReference>
<feature type="transmembrane region" description="Helical" evidence="2">
    <location>
        <begin position="304"/>
        <end position="330"/>
    </location>
</feature>
<feature type="transmembrane region" description="Helical" evidence="2">
    <location>
        <begin position="410"/>
        <end position="437"/>
    </location>
</feature>
<feature type="transmembrane region" description="Helical" evidence="2">
    <location>
        <begin position="443"/>
        <end position="465"/>
    </location>
</feature>
<feature type="transmembrane region" description="Helical" evidence="2">
    <location>
        <begin position="112"/>
        <end position="134"/>
    </location>
</feature>
<name>A0ABP7IPZ1_9ACTN</name>
<keyword evidence="2" id="KW-0812">Transmembrane</keyword>
<feature type="transmembrane region" description="Helical" evidence="2">
    <location>
        <begin position="271"/>
        <end position="292"/>
    </location>
</feature>
<dbReference type="InterPro" id="IPR050623">
    <property type="entry name" value="Glucan_succinyl_AcylTrfase"/>
</dbReference>
<dbReference type="InterPro" id="IPR002656">
    <property type="entry name" value="Acyl_transf_3_dom"/>
</dbReference>
<feature type="domain" description="Acyltransferase 3" evidence="3">
    <location>
        <begin position="35"/>
        <end position="330"/>
    </location>
</feature>
<keyword evidence="2" id="KW-0472">Membrane</keyword>
<protein>
    <recommendedName>
        <fullName evidence="3">Acyltransferase 3 domain-containing protein</fullName>
    </recommendedName>
</protein>
<keyword evidence="2" id="KW-1133">Transmembrane helix</keyword>
<gene>
    <name evidence="4" type="ORF">GCM10022226_50470</name>
</gene>
<accession>A0ABP7IPZ1</accession>
<evidence type="ECO:0000313" key="4">
    <source>
        <dbReference type="EMBL" id="GAA3823801.1"/>
    </source>
</evidence>
<feature type="region of interest" description="Disordered" evidence="1">
    <location>
        <begin position="337"/>
        <end position="365"/>
    </location>
</feature>
<keyword evidence="5" id="KW-1185">Reference proteome</keyword>
<feature type="compositionally biased region" description="Low complexity" evidence="1">
    <location>
        <begin position="382"/>
        <end position="398"/>
    </location>
</feature>
<feature type="transmembrane region" description="Helical" evidence="2">
    <location>
        <begin position="177"/>
        <end position="197"/>
    </location>
</feature>
<feature type="transmembrane region" description="Helical" evidence="2">
    <location>
        <begin position="217"/>
        <end position="235"/>
    </location>
</feature>
<feature type="transmembrane region" description="Helical" evidence="2">
    <location>
        <begin position="76"/>
        <end position="100"/>
    </location>
</feature>
<dbReference type="PANTHER" id="PTHR36927:SF1">
    <property type="entry name" value="MDO-LIKE PROTEIN"/>
    <property type="match status" value="1"/>
</dbReference>
<dbReference type="EMBL" id="BAAAZR010000019">
    <property type="protein sequence ID" value="GAA3823801.1"/>
    <property type="molecule type" value="Genomic_DNA"/>
</dbReference>
<evidence type="ECO:0000259" key="3">
    <source>
        <dbReference type="Pfam" id="PF01757"/>
    </source>
</evidence>
<sequence>MSRMAAAEMGGRGGGRMATARIEPPQAAREGRRPELDAIRTLVVLGLVFFHSSLVFDTRDDFYVKNAETTEVTTIFAGLGGVWAMPMLFLISGLGAWHSLRRRSPGGFAAERLLRLGVPLVFAIVTIIPVPQWLRLRADPAYHESYLRFLPRFFDVHWDLSQFPFVLQGEYFEAGHLWFIVLLLAFSLMLAPVVRWFPRDLAHRILDRLASAVRWRGAVLTAAVPVALLSALAGLEEAYAAWNRWAYLVFFVYGFLLAADERFRTAMRRDAVPAAVLGAVMFLIGLPGFLAASDVPGGDPFTDMTALAIGARALYGAAGWCWLVAILGLLDRRRSAPAAEPATPPEPAAIPEQTATSEQPAPPDQAAPFAQAVRTGQGSLTGQAPSPGQAPPAGQVQAGQVQAGGRRRWLYGYLAAAVLPLYVLHQPIVVTVAYGLVGWDLPILVKFVAIVAVSLVLTLAAYEVLVRRTRVTRFLFGMRTR</sequence>
<dbReference type="Proteomes" id="UP001500888">
    <property type="component" value="Unassembled WGS sequence"/>
</dbReference>
<evidence type="ECO:0000313" key="5">
    <source>
        <dbReference type="Proteomes" id="UP001500888"/>
    </source>
</evidence>
<dbReference type="PANTHER" id="PTHR36927">
    <property type="entry name" value="BLR4337 PROTEIN"/>
    <property type="match status" value="1"/>
</dbReference>
<feature type="transmembrane region" description="Helical" evidence="2">
    <location>
        <begin position="38"/>
        <end position="56"/>
    </location>
</feature>
<feature type="region of interest" description="Disordered" evidence="1">
    <location>
        <begin position="377"/>
        <end position="398"/>
    </location>
</feature>